<keyword evidence="2" id="KW-1185">Reference proteome</keyword>
<sequence length="139" mass="15339">MFTPPARSFTFPSPPSVEMFTHPQTPTKTPAPNTQPLKIQKFIGRKTGTHLVGLKGGVSMREVIDDLFKAVKEDDAKIGAKWESINAFSGTFGPESLKFLCGCSRVSYIEESGYVSTPASPRLQCSFQFQTLAHPQERD</sequence>
<dbReference type="Gene3D" id="3.30.70.80">
    <property type="entry name" value="Peptidase S8 propeptide/proteinase inhibitor I9"/>
    <property type="match status" value="1"/>
</dbReference>
<dbReference type="Proteomes" id="UP000001194">
    <property type="component" value="Unassembled WGS sequence"/>
</dbReference>
<dbReference type="AlphaFoldDB" id="B0DYE2"/>
<accession>B0DYE2</accession>
<proteinExistence type="predicted"/>
<dbReference type="SUPFAM" id="SSF54897">
    <property type="entry name" value="Protease propeptides/inhibitors"/>
    <property type="match status" value="1"/>
</dbReference>
<reference evidence="1 2" key="1">
    <citation type="journal article" date="2008" name="Nature">
        <title>The genome of Laccaria bicolor provides insights into mycorrhizal symbiosis.</title>
        <authorList>
            <person name="Martin F."/>
            <person name="Aerts A."/>
            <person name="Ahren D."/>
            <person name="Brun A."/>
            <person name="Danchin E.G.J."/>
            <person name="Duchaussoy F."/>
            <person name="Gibon J."/>
            <person name="Kohler A."/>
            <person name="Lindquist E."/>
            <person name="Pereda V."/>
            <person name="Salamov A."/>
            <person name="Shapiro H.J."/>
            <person name="Wuyts J."/>
            <person name="Blaudez D."/>
            <person name="Buee M."/>
            <person name="Brokstein P."/>
            <person name="Canbaeck B."/>
            <person name="Cohen D."/>
            <person name="Courty P.E."/>
            <person name="Coutinho P.M."/>
            <person name="Delaruelle C."/>
            <person name="Detter J.C."/>
            <person name="Deveau A."/>
            <person name="DiFazio S."/>
            <person name="Duplessis S."/>
            <person name="Fraissinet-Tachet L."/>
            <person name="Lucic E."/>
            <person name="Frey-Klett P."/>
            <person name="Fourrey C."/>
            <person name="Feussner I."/>
            <person name="Gay G."/>
            <person name="Grimwood J."/>
            <person name="Hoegger P.J."/>
            <person name="Jain P."/>
            <person name="Kilaru S."/>
            <person name="Labbe J."/>
            <person name="Lin Y.C."/>
            <person name="Legue V."/>
            <person name="Le Tacon F."/>
            <person name="Marmeisse R."/>
            <person name="Melayah D."/>
            <person name="Montanini B."/>
            <person name="Muratet M."/>
            <person name="Nehls U."/>
            <person name="Niculita-Hirzel H."/>
            <person name="Oudot-Le Secq M.P."/>
            <person name="Peter M."/>
            <person name="Quesneville H."/>
            <person name="Rajashekar B."/>
            <person name="Reich M."/>
            <person name="Rouhier N."/>
            <person name="Schmutz J."/>
            <person name="Yin T."/>
            <person name="Chalot M."/>
            <person name="Henrissat B."/>
            <person name="Kuees U."/>
            <person name="Lucas S."/>
            <person name="Van de Peer Y."/>
            <person name="Podila G.K."/>
            <person name="Polle A."/>
            <person name="Pukkila P.J."/>
            <person name="Richardson P.M."/>
            <person name="Rouze P."/>
            <person name="Sanders I.R."/>
            <person name="Stajich J.E."/>
            <person name="Tunlid A."/>
            <person name="Tuskan G."/>
            <person name="Grigoriev I.V."/>
        </authorList>
    </citation>
    <scope>NUCLEOTIDE SEQUENCE [LARGE SCALE GENOMIC DNA]</scope>
    <source>
        <strain evidence="2">S238N-H82 / ATCC MYA-4686</strain>
    </source>
</reference>
<dbReference type="RefSeq" id="XP_001888932.1">
    <property type="nucleotide sequence ID" value="XM_001888897.1"/>
</dbReference>
<evidence type="ECO:0000313" key="1">
    <source>
        <dbReference type="EMBL" id="EDR00373.1"/>
    </source>
</evidence>
<evidence type="ECO:0000313" key="2">
    <source>
        <dbReference type="Proteomes" id="UP000001194"/>
    </source>
</evidence>
<protein>
    <submittedName>
        <fullName evidence="1">Predicted protein</fullName>
    </submittedName>
</protein>
<dbReference type="EMBL" id="DS547150">
    <property type="protein sequence ID" value="EDR00373.1"/>
    <property type="molecule type" value="Genomic_DNA"/>
</dbReference>
<dbReference type="InParanoid" id="B0DYE2"/>
<name>B0DYE2_LACBS</name>
<dbReference type="GeneID" id="6084574"/>
<gene>
    <name evidence="1" type="ORF">LACBIDRAFT_334193</name>
</gene>
<dbReference type="HOGENOM" id="CLU_1845446_0_0_1"/>
<organism evidence="2">
    <name type="scientific">Laccaria bicolor (strain S238N-H82 / ATCC MYA-4686)</name>
    <name type="common">Bicoloured deceiver</name>
    <name type="synonym">Laccaria laccata var. bicolor</name>
    <dbReference type="NCBI Taxonomy" id="486041"/>
    <lineage>
        <taxon>Eukaryota</taxon>
        <taxon>Fungi</taxon>
        <taxon>Dikarya</taxon>
        <taxon>Basidiomycota</taxon>
        <taxon>Agaricomycotina</taxon>
        <taxon>Agaricomycetes</taxon>
        <taxon>Agaricomycetidae</taxon>
        <taxon>Agaricales</taxon>
        <taxon>Agaricineae</taxon>
        <taxon>Hydnangiaceae</taxon>
        <taxon>Laccaria</taxon>
    </lineage>
</organism>
<dbReference type="InterPro" id="IPR037045">
    <property type="entry name" value="S8pro/Inhibitor_I9_sf"/>
</dbReference>
<dbReference type="KEGG" id="lbc:LACBIDRAFT_334193"/>